<dbReference type="RefSeq" id="WP_200463049.1">
    <property type="nucleotide sequence ID" value="NZ_JAENRR010000001.1"/>
</dbReference>
<name>A0ABS1HE99_9BACT</name>
<reference evidence="1 2" key="1">
    <citation type="submission" date="2021-01" db="EMBL/GenBank/DDBJ databases">
        <title>Carboxyliciviraga sp.nov., isolated from coastal sediments.</title>
        <authorList>
            <person name="Lu D."/>
            <person name="Zhang T."/>
        </authorList>
    </citation>
    <scope>NUCLEOTIDE SEQUENCE [LARGE SCALE GENOMIC DNA]</scope>
    <source>
        <strain evidence="1 2">N1Y132</strain>
    </source>
</reference>
<dbReference type="EMBL" id="JAENRR010000001">
    <property type="protein sequence ID" value="MBK3515820.1"/>
    <property type="molecule type" value="Genomic_DNA"/>
</dbReference>
<organism evidence="1 2">
    <name type="scientific">Carboxylicivirga marina</name>
    <dbReference type="NCBI Taxonomy" id="2800988"/>
    <lineage>
        <taxon>Bacteria</taxon>
        <taxon>Pseudomonadati</taxon>
        <taxon>Bacteroidota</taxon>
        <taxon>Bacteroidia</taxon>
        <taxon>Marinilabiliales</taxon>
        <taxon>Marinilabiliaceae</taxon>
        <taxon>Carboxylicivirga</taxon>
    </lineage>
</organism>
<comment type="caution">
    <text evidence="1">The sequence shown here is derived from an EMBL/GenBank/DDBJ whole genome shotgun (WGS) entry which is preliminary data.</text>
</comment>
<sequence>MKLAKHNIQKALIELLKDGQQVEVPAHGMSMFPLLKPGDSLLVKPCLPNIGDISVFIKGELLIAHRLIKITGNTYFFKGDGLIFPDKPVEKQDVLGVVTQRKRGKNIRSTNGYTYRLFKFLMPKLTFLTGRFFYYAGRVYGRFFKIKSTT</sequence>
<proteinExistence type="predicted"/>
<dbReference type="Proteomes" id="UP000605676">
    <property type="component" value="Unassembled WGS sequence"/>
</dbReference>
<protein>
    <submittedName>
        <fullName evidence="1">S24/S26 family peptidase</fullName>
    </submittedName>
</protein>
<dbReference type="InterPro" id="IPR036286">
    <property type="entry name" value="LexA/Signal_pep-like_sf"/>
</dbReference>
<gene>
    <name evidence="1" type="ORF">JIV24_00610</name>
</gene>
<dbReference type="CDD" id="cd06462">
    <property type="entry name" value="Peptidase_S24_S26"/>
    <property type="match status" value="1"/>
</dbReference>
<evidence type="ECO:0000313" key="1">
    <source>
        <dbReference type="EMBL" id="MBK3515820.1"/>
    </source>
</evidence>
<accession>A0ABS1HE99</accession>
<evidence type="ECO:0000313" key="2">
    <source>
        <dbReference type="Proteomes" id="UP000605676"/>
    </source>
</evidence>
<keyword evidence="2" id="KW-1185">Reference proteome</keyword>
<dbReference type="SUPFAM" id="SSF51306">
    <property type="entry name" value="LexA/Signal peptidase"/>
    <property type="match status" value="1"/>
</dbReference>